<feature type="region of interest" description="Disordered" evidence="1">
    <location>
        <begin position="266"/>
        <end position="286"/>
    </location>
</feature>
<feature type="compositionally biased region" description="Polar residues" evidence="1">
    <location>
        <begin position="87"/>
        <end position="110"/>
    </location>
</feature>
<evidence type="ECO:0000256" key="1">
    <source>
        <dbReference type="SAM" id="MobiDB-lite"/>
    </source>
</evidence>
<protein>
    <submittedName>
        <fullName evidence="2">Uncharacterized protein</fullName>
    </submittedName>
</protein>
<dbReference type="Proteomes" id="UP000270094">
    <property type="component" value="Unassembled WGS sequence"/>
</dbReference>
<feature type="compositionally biased region" description="Polar residues" evidence="1">
    <location>
        <begin position="33"/>
        <end position="43"/>
    </location>
</feature>
<feature type="region of interest" description="Disordered" evidence="1">
    <location>
        <begin position="30"/>
        <end position="50"/>
    </location>
</feature>
<accession>A0A3P7IQR3</accession>
<proteinExistence type="predicted"/>
<dbReference type="EMBL" id="UYYB01011958">
    <property type="protein sequence ID" value="VDM69359.1"/>
    <property type="molecule type" value="Genomic_DNA"/>
</dbReference>
<gene>
    <name evidence="2" type="ORF">SVUK_LOCUS4357</name>
</gene>
<feature type="compositionally biased region" description="Low complexity" evidence="1">
    <location>
        <begin position="111"/>
        <end position="120"/>
    </location>
</feature>
<evidence type="ECO:0000313" key="2">
    <source>
        <dbReference type="EMBL" id="VDM69359.1"/>
    </source>
</evidence>
<name>A0A3P7IQR3_STRVU</name>
<organism evidence="2 3">
    <name type="scientific">Strongylus vulgaris</name>
    <name type="common">Blood worm</name>
    <dbReference type="NCBI Taxonomy" id="40348"/>
    <lineage>
        <taxon>Eukaryota</taxon>
        <taxon>Metazoa</taxon>
        <taxon>Ecdysozoa</taxon>
        <taxon>Nematoda</taxon>
        <taxon>Chromadorea</taxon>
        <taxon>Rhabditida</taxon>
        <taxon>Rhabditina</taxon>
        <taxon>Rhabditomorpha</taxon>
        <taxon>Strongyloidea</taxon>
        <taxon>Strongylidae</taxon>
        <taxon>Strongylus</taxon>
    </lineage>
</organism>
<keyword evidence="3" id="KW-1185">Reference proteome</keyword>
<dbReference type="AlphaFoldDB" id="A0A3P7IQR3"/>
<evidence type="ECO:0000313" key="3">
    <source>
        <dbReference type="Proteomes" id="UP000270094"/>
    </source>
</evidence>
<dbReference type="OrthoDB" id="10266696at2759"/>
<sequence>MAPTTVRVSAAAAVSTKSKPDNVVVTDLLDFSSPASPSNQANGDHSLVGDLSSLSITNDQNIPASKSSDLDDMFGSFTSAPVIETVSTSTAADQPSPTGSNKQPISTSQASGDLMSLSSGGMNGEKKSTADILSLFGDQTKNPVHPIMPVGGFAAFGLQAAPPQPQHQQQTSTADLLGAPTTGTTIGTIPMAVPAMNTAPMVAPAMINVPMGAQMGLPPMTLGGPPMPGMTFPPMQPFGFPNPFEQNAAMGLQGLQMGMVGTSAPAITTTPTAQPQSPTAQSAYSSRANNAFADLSIGK</sequence>
<reference evidence="2 3" key="1">
    <citation type="submission" date="2018-11" db="EMBL/GenBank/DDBJ databases">
        <authorList>
            <consortium name="Pathogen Informatics"/>
        </authorList>
    </citation>
    <scope>NUCLEOTIDE SEQUENCE [LARGE SCALE GENOMIC DNA]</scope>
</reference>
<feature type="non-terminal residue" evidence="2">
    <location>
        <position position="299"/>
    </location>
</feature>
<feature type="region of interest" description="Disordered" evidence="1">
    <location>
        <begin position="87"/>
        <end position="126"/>
    </location>
</feature>